<dbReference type="PANTHER" id="PTHR21096:SF0">
    <property type="entry name" value="PROTEIN FAM136A"/>
    <property type="match status" value="1"/>
</dbReference>
<dbReference type="GO" id="GO:0005737">
    <property type="term" value="C:cytoplasm"/>
    <property type="evidence" value="ECO:0007669"/>
    <property type="project" value="TreeGrafter"/>
</dbReference>
<accession>A0A915EHA9</accession>
<evidence type="ECO:0000313" key="3">
    <source>
        <dbReference type="WBParaSite" id="jg6331"/>
    </source>
</evidence>
<evidence type="ECO:0000256" key="1">
    <source>
        <dbReference type="ARBA" id="ARBA00009952"/>
    </source>
</evidence>
<reference evidence="3" key="1">
    <citation type="submission" date="2022-11" db="UniProtKB">
        <authorList>
            <consortium name="WormBaseParasite"/>
        </authorList>
    </citation>
    <scope>IDENTIFICATION</scope>
</reference>
<sequence length="146" mass="16935">MGDDMEKTQQRIKEAVNTLVDDLDRNYLRDVQLQMFNCSARCCENKSTSREVMEKCVDDCNLGMKRIQAKMEEELGTLQSQLSRCSMSCYDKQVQQFGPDPQKYDEKTMVKFGQNLDKCVSACATDHINLLPQIKDRFVKFLRSNK</sequence>
<dbReference type="Pfam" id="PF05811">
    <property type="entry name" value="DUF842"/>
    <property type="match status" value="1"/>
</dbReference>
<dbReference type="PANTHER" id="PTHR21096">
    <property type="entry name" value="PROTEIN FAM136A"/>
    <property type="match status" value="1"/>
</dbReference>
<dbReference type="InterPro" id="IPR008560">
    <property type="entry name" value="DUF842_euk"/>
</dbReference>
<dbReference type="AlphaFoldDB" id="A0A915EHA9"/>
<protein>
    <submittedName>
        <fullName evidence="3">Protein FAM136A</fullName>
    </submittedName>
</protein>
<keyword evidence="2" id="KW-1185">Reference proteome</keyword>
<organism evidence="2 3">
    <name type="scientific">Ditylenchus dipsaci</name>
    <dbReference type="NCBI Taxonomy" id="166011"/>
    <lineage>
        <taxon>Eukaryota</taxon>
        <taxon>Metazoa</taxon>
        <taxon>Ecdysozoa</taxon>
        <taxon>Nematoda</taxon>
        <taxon>Chromadorea</taxon>
        <taxon>Rhabditida</taxon>
        <taxon>Tylenchina</taxon>
        <taxon>Tylenchomorpha</taxon>
        <taxon>Sphaerularioidea</taxon>
        <taxon>Anguinidae</taxon>
        <taxon>Anguininae</taxon>
        <taxon>Ditylenchus</taxon>
    </lineage>
</organism>
<proteinExistence type="inferred from homology"/>
<evidence type="ECO:0000313" key="2">
    <source>
        <dbReference type="Proteomes" id="UP000887574"/>
    </source>
</evidence>
<name>A0A915EHA9_9BILA</name>
<dbReference type="WBParaSite" id="jg6331">
    <property type="protein sequence ID" value="jg6331"/>
    <property type="gene ID" value="jg6331"/>
</dbReference>
<comment type="similarity">
    <text evidence="1">Belongs to the FAM136 family.</text>
</comment>
<dbReference type="Proteomes" id="UP000887574">
    <property type="component" value="Unplaced"/>
</dbReference>